<accession>Q16YL4</accession>
<dbReference type="AlphaFoldDB" id="Q16YL4"/>
<sequence length="106" mass="11257">MRDNKTSQNGRGPLVIDCCLKAGRPPSQTAAAPNPTDSSSSQPFIIRLLASSKELLLCLSKIGTTHTTASNLQEHFGVRTILCGTLSSDSANLQPPRRVVGKTVIL</sequence>
<dbReference type="HOGENOM" id="CLU_2225381_0_0_1"/>
<protein>
    <submittedName>
        <fullName evidence="1">AAEL008503-PA</fullName>
    </submittedName>
</protein>
<proteinExistence type="predicted"/>
<gene>
    <name evidence="1" type="ORF">AaeL_AAEL008503</name>
</gene>
<evidence type="ECO:0000313" key="2">
    <source>
        <dbReference type="Proteomes" id="UP000682892"/>
    </source>
</evidence>
<organism evidence="1 2">
    <name type="scientific">Aedes aegypti</name>
    <name type="common">Yellowfever mosquito</name>
    <name type="synonym">Culex aegypti</name>
    <dbReference type="NCBI Taxonomy" id="7159"/>
    <lineage>
        <taxon>Eukaryota</taxon>
        <taxon>Metazoa</taxon>
        <taxon>Ecdysozoa</taxon>
        <taxon>Arthropoda</taxon>
        <taxon>Hexapoda</taxon>
        <taxon>Insecta</taxon>
        <taxon>Pterygota</taxon>
        <taxon>Neoptera</taxon>
        <taxon>Endopterygota</taxon>
        <taxon>Diptera</taxon>
        <taxon>Nematocera</taxon>
        <taxon>Culicoidea</taxon>
        <taxon>Culicidae</taxon>
        <taxon>Culicinae</taxon>
        <taxon>Aedini</taxon>
        <taxon>Aedes</taxon>
        <taxon>Stegomyia</taxon>
    </lineage>
</organism>
<reference evidence="1" key="3">
    <citation type="submission" date="2012-09" db="EMBL/GenBank/DDBJ databases">
        <authorList>
            <consortium name="VectorBase"/>
        </authorList>
    </citation>
    <scope>NUCLEOTIDE SEQUENCE</scope>
    <source>
        <strain evidence="1">Liverpool</strain>
    </source>
</reference>
<name>Q16YL4_AEDAE</name>
<dbReference type="PaxDb" id="7159-AAEL008503-PA"/>
<dbReference type="Proteomes" id="UP000682892">
    <property type="component" value="Unassembled WGS sequence"/>
</dbReference>
<dbReference type="EMBL" id="CH477514">
    <property type="protein sequence ID" value="EAT39721.1"/>
    <property type="molecule type" value="Genomic_DNA"/>
</dbReference>
<reference evidence="1" key="2">
    <citation type="journal article" date="2007" name="Science">
        <title>Genome sequence of Aedes aegypti, a major arbovirus vector.</title>
        <authorList>
            <person name="Nene V."/>
            <person name="Wortman J.R."/>
            <person name="Lawson D."/>
            <person name="Haas B."/>
            <person name="Kodira C."/>
            <person name="Tu Z.J."/>
            <person name="Loftus B."/>
            <person name="Xi Z."/>
            <person name="Megy K."/>
            <person name="Grabherr M."/>
            <person name="Ren Q."/>
            <person name="Zdobnov E.M."/>
            <person name="Lobo N.F."/>
            <person name="Campbell K.S."/>
            <person name="Brown S.E."/>
            <person name="Bonaldo M.F."/>
            <person name="Zhu J."/>
            <person name="Sinkins S.P."/>
            <person name="Hogenkamp D.G."/>
            <person name="Amedeo P."/>
            <person name="Arensburger P."/>
            <person name="Atkinson P.W."/>
            <person name="Bidwell S."/>
            <person name="Biedler J."/>
            <person name="Birney E."/>
            <person name="Bruggner R.V."/>
            <person name="Costas J."/>
            <person name="Coy M.R."/>
            <person name="Crabtree J."/>
            <person name="Crawford M."/>
            <person name="Debruyn B."/>
            <person name="Decaprio D."/>
            <person name="Eiglmeier K."/>
            <person name="Eisenstadt E."/>
            <person name="El-Dorry H."/>
            <person name="Gelbart W.M."/>
            <person name="Gomes S.L."/>
            <person name="Hammond M."/>
            <person name="Hannick L.I."/>
            <person name="Hogan J.R."/>
            <person name="Holmes M.H."/>
            <person name="Jaffe D."/>
            <person name="Johnston J.S."/>
            <person name="Kennedy R.C."/>
            <person name="Koo H."/>
            <person name="Kravitz S."/>
            <person name="Kriventseva E.V."/>
            <person name="Kulp D."/>
            <person name="Labutti K."/>
            <person name="Lee E."/>
            <person name="Li S."/>
            <person name="Lovin D.D."/>
            <person name="Mao C."/>
            <person name="Mauceli E."/>
            <person name="Menck C.F."/>
            <person name="Miller J.R."/>
            <person name="Montgomery P."/>
            <person name="Mori A."/>
            <person name="Nascimento A.L."/>
            <person name="Naveira H.F."/>
            <person name="Nusbaum C."/>
            <person name="O'leary S."/>
            <person name="Orvis J."/>
            <person name="Pertea M."/>
            <person name="Quesneville H."/>
            <person name="Reidenbach K.R."/>
            <person name="Rogers Y.H."/>
            <person name="Roth C.W."/>
            <person name="Schneider J.R."/>
            <person name="Schatz M."/>
            <person name="Shumway M."/>
            <person name="Stanke M."/>
            <person name="Stinson E.O."/>
            <person name="Tubio J.M."/>
            <person name="Vanzee J.P."/>
            <person name="Verjovski-Almeida S."/>
            <person name="Werner D."/>
            <person name="White O."/>
            <person name="Wyder S."/>
            <person name="Zeng Q."/>
            <person name="Zhao Q."/>
            <person name="Zhao Y."/>
            <person name="Hill C.A."/>
            <person name="Raikhel A.S."/>
            <person name="Soares M.B."/>
            <person name="Knudson D.L."/>
            <person name="Lee N.H."/>
            <person name="Galagan J."/>
            <person name="Salzberg S.L."/>
            <person name="Paulsen I.T."/>
            <person name="Dimopoulos G."/>
            <person name="Collins F.H."/>
            <person name="Birren B."/>
            <person name="Fraser-Liggett C.M."/>
            <person name="Severson D.W."/>
        </authorList>
    </citation>
    <scope>NUCLEOTIDE SEQUENCE [LARGE SCALE GENOMIC DNA]</scope>
    <source>
        <strain evidence="1">Liverpool</strain>
    </source>
</reference>
<evidence type="ECO:0000313" key="1">
    <source>
        <dbReference type="EMBL" id="EAT39721.1"/>
    </source>
</evidence>
<reference evidence="1" key="1">
    <citation type="submission" date="2005-10" db="EMBL/GenBank/DDBJ databases">
        <authorList>
            <person name="Loftus B.J."/>
            <person name="Nene V.M."/>
            <person name="Hannick L.I."/>
            <person name="Bidwell S."/>
            <person name="Haas B."/>
            <person name="Amedeo P."/>
            <person name="Orvis J."/>
            <person name="Wortman J.R."/>
            <person name="White O.R."/>
            <person name="Salzberg S."/>
            <person name="Shumway M."/>
            <person name="Koo H."/>
            <person name="Zhao Y."/>
            <person name="Holmes M."/>
            <person name="Miller J."/>
            <person name="Schatz M."/>
            <person name="Pop M."/>
            <person name="Pai G."/>
            <person name="Utterback T."/>
            <person name="Rogers Y.-H."/>
            <person name="Kravitz S."/>
            <person name="Fraser C.M."/>
        </authorList>
    </citation>
    <scope>NUCLEOTIDE SEQUENCE</scope>
    <source>
        <strain evidence="1">Liverpool</strain>
    </source>
</reference>